<dbReference type="GO" id="GO:0046872">
    <property type="term" value="F:metal ion binding"/>
    <property type="evidence" value="ECO:0007669"/>
    <property type="project" value="UniProtKB-KW"/>
</dbReference>
<feature type="binding site" evidence="15">
    <location>
        <position position="176"/>
    </location>
    <ligand>
        <name>GTP</name>
        <dbReference type="ChEBI" id="CHEBI:37565"/>
    </ligand>
</feature>
<dbReference type="GO" id="GO:0016050">
    <property type="term" value="P:vesicle organization"/>
    <property type="evidence" value="ECO:0000318"/>
    <property type="project" value="GO_Central"/>
</dbReference>
<dbReference type="PROSITE" id="PS51422">
    <property type="entry name" value="SAR1"/>
    <property type="match status" value="1"/>
</dbReference>
<comment type="subcellular location">
    <subcellularLocation>
        <location evidence="1">Endoplasmic reticulum membrane</location>
        <topology evidence="1">Peripheral membrane protein</topology>
    </subcellularLocation>
    <subcellularLocation>
        <location evidence="11">Golgi apparatus</location>
        <location evidence="11">Golgi stack membrane</location>
        <topology evidence="11">Peripheral membrane protein</topology>
    </subcellularLocation>
</comment>
<dbReference type="GO" id="GO:0061024">
    <property type="term" value="P:membrane organization"/>
    <property type="evidence" value="ECO:0000318"/>
    <property type="project" value="GO_Central"/>
</dbReference>
<evidence type="ECO:0000313" key="19">
    <source>
        <dbReference type="EMBL" id="KCW87927.1"/>
    </source>
</evidence>
<keyword evidence="4 18" id="KW-0813">Transport</keyword>
<keyword evidence="6 18" id="KW-0256">Endoplasmic reticulum</keyword>
<sequence>MSLLDWFYEALASLGLRQKEAKMLFMGLDNAGKTTLLRMLKHERLVLHQPTLFPTSEELSIGKIKFRAFDLGGRLIARTAWPNYYAKVDAVVYLVDACDKKRFVESKRVLDALLSDEALAKVPFLVLGNKIDIPHAASEDELRYHLGLTDFTTGKGKLNLADQAVRPLEVFMCSVVRKMGYGEGFKWMSQYIKY</sequence>
<dbReference type="InterPro" id="IPR006687">
    <property type="entry name" value="Small_GTPase_SAR1"/>
</dbReference>
<dbReference type="STRING" id="71139.A0A059DBK1"/>
<dbReference type="SMART" id="SM00178">
    <property type="entry name" value="SAR"/>
    <property type="match status" value="1"/>
</dbReference>
<evidence type="ECO:0000256" key="11">
    <source>
        <dbReference type="ARBA" id="ARBA00037843"/>
    </source>
</evidence>
<evidence type="ECO:0000256" key="6">
    <source>
        <dbReference type="ARBA" id="ARBA00022824"/>
    </source>
</evidence>
<evidence type="ECO:0000256" key="14">
    <source>
        <dbReference type="PIRSR" id="PIRSR606687-1"/>
    </source>
</evidence>
<dbReference type="NCBIfam" id="TIGR00231">
    <property type="entry name" value="small_GTP"/>
    <property type="match status" value="1"/>
</dbReference>
<name>A0A059DBK1_EUCGR</name>
<keyword evidence="7 18" id="KW-0931">ER-Golgi transport</keyword>
<evidence type="ECO:0000256" key="16">
    <source>
        <dbReference type="PIRSR" id="PIRSR606689-1"/>
    </source>
</evidence>
<dbReference type="Gene3D" id="3.40.50.300">
    <property type="entry name" value="P-loop containing nucleotide triphosphate hydrolases"/>
    <property type="match status" value="1"/>
</dbReference>
<accession>A0A059DBK1</accession>
<dbReference type="GO" id="GO:0003925">
    <property type="term" value="F:G protein activity"/>
    <property type="evidence" value="ECO:0007669"/>
    <property type="project" value="UniProtKB-EC"/>
</dbReference>
<evidence type="ECO:0000256" key="3">
    <source>
        <dbReference type="ARBA" id="ARBA00011984"/>
    </source>
</evidence>
<evidence type="ECO:0000256" key="9">
    <source>
        <dbReference type="ARBA" id="ARBA00023034"/>
    </source>
</evidence>
<keyword evidence="8 18" id="KW-0653">Protein transport</keyword>
<comment type="similarity">
    <text evidence="2 18">Belongs to the small GTPase superfamily. SAR1 family.</text>
</comment>
<evidence type="ECO:0000256" key="17">
    <source>
        <dbReference type="PIRSR" id="PIRSR606689-2"/>
    </source>
</evidence>
<evidence type="ECO:0000256" key="4">
    <source>
        <dbReference type="ARBA" id="ARBA00022448"/>
    </source>
</evidence>
<evidence type="ECO:0000256" key="15">
    <source>
        <dbReference type="PIRSR" id="PIRSR606687-2"/>
    </source>
</evidence>
<dbReference type="GO" id="GO:0030127">
    <property type="term" value="C:COPII vesicle coat"/>
    <property type="evidence" value="ECO:0000318"/>
    <property type="project" value="GO_Central"/>
</dbReference>
<dbReference type="InterPro" id="IPR006689">
    <property type="entry name" value="Small_GTPase_ARF/SAR"/>
</dbReference>
<dbReference type="InParanoid" id="A0A059DBK1"/>
<feature type="binding site" evidence="16">
    <location>
        <begin position="129"/>
        <end position="132"/>
    </location>
    <ligand>
        <name>GTP</name>
        <dbReference type="ChEBI" id="CHEBI:37565"/>
    </ligand>
</feature>
<dbReference type="GO" id="GO:0003400">
    <property type="term" value="P:regulation of COPII vesicle coating"/>
    <property type="evidence" value="ECO:0000318"/>
    <property type="project" value="GO_Central"/>
</dbReference>
<dbReference type="GO" id="GO:0032580">
    <property type="term" value="C:Golgi cisterna membrane"/>
    <property type="evidence" value="ECO:0007669"/>
    <property type="project" value="UniProtKB-SubCell"/>
</dbReference>
<evidence type="ECO:0000256" key="8">
    <source>
        <dbReference type="ARBA" id="ARBA00022927"/>
    </source>
</evidence>
<keyword evidence="9 18" id="KW-0333">Golgi apparatus</keyword>
<dbReference type="GO" id="GO:0003924">
    <property type="term" value="F:GTPase activity"/>
    <property type="evidence" value="ECO:0000318"/>
    <property type="project" value="GO_Central"/>
</dbReference>
<feature type="binding site" evidence="15">
    <location>
        <position position="30"/>
    </location>
    <ligand>
        <name>GTP</name>
        <dbReference type="ChEBI" id="CHEBI:37565"/>
    </ligand>
</feature>
<dbReference type="InterPro" id="IPR027417">
    <property type="entry name" value="P-loop_NTPase"/>
</dbReference>
<dbReference type="Gramene" id="KCW87927">
    <property type="protein sequence ID" value="KCW87927"/>
    <property type="gene ID" value="EUGRSUZ_A00325"/>
</dbReference>
<evidence type="ECO:0000256" key="1">
    <source>
        <dbReference type="ARBA" id="ARBA00004406"/>
    </source>
</evidence>
<dbReference type="SUPFAM" id="SSF52540">
    <property type="entry name" value="P-loop containing nucleoside triphosphate hydrolases"/>
    <property type="match status" value="1"/>
</dbReference>
<feature type="binding site" evidence="15">
    <location>
        <position position="35"/>
    </location>
    <ligand>
        <name>GTP</name>
        <dbReference type="ChEBI" id="CHEBI:37565"/>
    </ligand>
</feature>
<feature type="binding site" evidence="16">
    <location>
        <position position="73"/>
    </location>
    <ligand>
        <name>GTP</name>
        <dbReference type="ChEBI" id="CHEBI:37565"/>
    </ligand>
</feature>
<evidence type="ECO:0000256" key="12">
    <source>
        <dbReference type="ARBA" id="ARBA00047660"/>
    </source>
</evidence>
<evidence type="ECO:0000256" key="13">
    <source>
        <dbReference type="ARBA" id="ARBA00057753"/>
    </source>
</evidence>
<dbReference type="AlphaFoldDB" id="A0A059DBK1"/>
<dbReference type="PROSITE" id="PS51417">
    <property type="entry name" value="ARF"/>
    <property type="match status" value="1"/>
</dbReference>
<reference evidence="19" key="1">
    <citation type="submission" date="2013-07" db="EMBL/GenBank/DDBJ databases">
        <title>The genome of Eucalyptus grandis.</title>
        <authorList>
            <person name="Schmutz J."/>
            <person name="Hayes R."/>
            <person name="Myburg A."/>
            <person name="Tuskan G."/>
            <person name="Grattapaglia D."/>
            <person name="Rokhsar D.S."/>
        </authorList>
    </citation>
    <scope>NUCLEOTIDE SEQUENCE</scope>
    <source>
        <tissue evidence="19">Leaf extractions</tissue>
    </source>
</reference>
<feature type="binding site" evidence="15">
    <location>
        <position position="132"/>
    </location>
    <ligand>
        <name>GTP</name>
        <dbReference type="ChEBI" id="CHEBI:37565"/>
    </ligand>
</feature>
<dbReference type="GO" id="GO:0006886">
    <property type="term" value="P:intracellular protein transport"/>
    <property type="evidence" value="ECO:0007669"/>
    <property type="project" value="InterPro"/>
</dbReference>
<evidence type="ECO:0000256" key="7">
    <source>
        <dbReference type="ARBA" id="ARBA00022892"/>
    </source>
</evidence>
<proteinExistence type="inferred from homology"/>
<evidence type="ECO:0000256" key="18">
    <source>
        <dbReference type="RuleBase" id="RU003926"/>
    </source>
</evidence>
<evidence type="ECO:0000256" key="10">
    <source>
        <dbReference type="ARBA" id="ARBA00023134"/>
    </source>
</evidence>
<dbReference type="GO" id="GO:0006888">
    <property type="term" value="P:endoplasmic reticulum to Golgi vesicle-mediated transport"/>
    <property type="evidence" value="ECO:0000318"/>
    <property type="project" value="GO_Central"/>
</dbReference>
<keyword evidence="14" id="KW-0479">Metal-binding</keyword>
<feature type="binding site" evidence="15">
    <location>
        <position position="32"/>
    </location>
    <ligand>
        <name>GTP</name>
        <dbReference type="ChEBI" id="CHEBI:37565"/>
    </ligand>
</feature>
<dbReference type="PRINTS" id="PR00328">
    <property type="entry name" value="SAR1GTPBP"/>
</dbReference>
<protein>
    <recommendedName>
        <fullName evidence="3">small monomeric GTPase</fullName>
        <ecNumber evidence="3">3.6.5.2</ecNumber>
    </recommendedName>
</protein>
<comment type="catalytic activity">
    <reaction evidence="12">
        <text>GTP + H2O = GDP + phosphate + H(+)</text>
        <dbReference type="Rhea" id="RHEA:19669"/>
        <dbReference type="ChEBI" id="CHEBI:15377"/>
        <dbReference type="ChEBI" id="CHEBI:15378"/>
        <dbReference type="ChEBI" id="CHEBI:37565"/>
        <dbReference type="ChEBI" id="CHEBI:43474"/>
        <dbReference type="ChEBI" id="CHEBI:58189"/>
        <dbReference type="EC" id="3.6.5.2"/>
    </reaction>
    <physiologicalReaction direction="left-to-right" evidence="12">
        <dbReference type="Rhea" id="RHEA:19670"/>
    </physiologicalReaction>
</comment>
<dbReference type="eggNOG" id="KOG0077">
    <property type="taxonomic scope" value="Eukaryota"/>
</dbReference>
<dbReference type="GO" id="GO:0005525">
    <property type="term" value="F:GTP binding"/>
    <property type="evidence" value="ECO:0007669"/>
    <property type="project" value="UniProtKB-KW"/>
</dbReference>
<keyword evidence="10 16" id="KW-0342">GTP-binding</keyword>
<dbReference type="Pfam" id="PF00025">
    <property type="entry name" value="Arf"/>
    <property type="match status" value="1"/>
</dbReference>
<feature type="binding site" evidence="15">
    <location>
        <position position="175"/>
    </location>
    <ligand>
        <name>GTP</name>
        <dbReference type="ChEBI" id="CHEBI:37565"/>
    </ligand>
</feature>
<dbReference type="GO" id="GO:0005789">
    <property type="term" value="C:endoplasmic reticulum membrane"/>
    <property type="evidence" value="ECO:0007669"/>
    <property type="project" value="UniProtKB-SubCell"/>
</dbReference>
<feature type="binding site" evidence="17">
    <location>
        <position position="51"/>
    </location>
    <ligand>
        <name>Mg(2+)</name>
        <dbReference type="ChEBI" id="CHEBI:18420"/>
    </ligand>
</feature>
<dbReference type="SMART" id="SM00177">
    <property type="entry name" value="ARF"/>
    <property type="match status" value="1"/>
</dbReference>
<dbReference type="FunFam" id="3.40.50.300:FF:000261">
    <property type="entry name" value="GTP-binding protein SAR1A"/>
    <property type="match status" value="1"/>
</dbReference>
<feature type="binding site" evidence="15">
    <location>
        <position position="130"/>
    </location>
    <ligand>
        <name>GTP</name>
        <dbReference type="ChEBI" id="CHEBI:37565"/>
    </ligand>
</feature>
<keyword evidence="14" id="KW-0460">Magnesium</keyword>
<evidence type="ECO:0000256" key="2">
    <source>
        <dbReference type="ARBA" id="ARBA00007507"/>
    </source>
</evidence>
<dbReference type="InterPro" id="IPR005225">
    <property type="entry name" value="Small_GTP-bd"/>
</dbReference>
<feature type="binding site" evidence="15">
    <location>
        <position position="34"/>
    </location>
    <ligand>
        <name>GTP</name>
        <dbReference type="ChEBI" id="CHEBI:37565"/>
    </ligand>
</feature>
<evidence type="ECO:0000256" key="5">
    <source>
        <dbReference type="ARBA" id="ARBA00022741"/>
    </source>
</evidence>
<feature type="binding site" evidence="17">
    <location>
        <position position="34"/>
    </location>
    <ligand>
        <name>Mg(2+)</name>
        <dbReference type="ChEBI" id="CHEBI:18420"/>
    </ligand>
</feature>
<organism evidence="19">
    <name type="scientific">Eucalyptus grandis</name>
    <name type="common">Flooded gum</name>
    <dbReference type="NCBI Taxonomy" id="71139"/>
    <lineage>
        <taxon>Eukaryota</taxon>
        <taxon>Viridiplantae</taxon>
        <taxon>Streptophyta</taxon>
        <taxon>Embryophyta</taxon>
        <taxon>Tracheophyta</taxon>
        <taxon>Spermatophyta</taxon>
        <taxon>Magnoliopsida</taxon>
        <taxon>eudicotyledons</taxon>
        <taxon>Gunneridae</taxon>
        <taxon>Pentapetalae</taxon>
        <taxon>rosids</taxon>
        <taxon>malvids</taxon>
        <taxon>Myrtales</taxon>
        <taxon>Myrtaceae</taxon>
        <taxon>Myrtoideae</taxon>
        <taxon>Eucalypteae</taxon>
        <taxon>Eucalyptus</taxon>
    </lineage>
</organism>
<dbReference type="CDD" id="cd00879">
    <property type="entry name" value="Sar1"/>
    <property type="match status" value="1"/>
</dbReference>
<dbReference type="EC" id="3.6.5.2" evidence="3"/>
<feature type="binding site" evidence="14">
    <location>
        <position position="29"/>
    </location>
    <ligand>
        <name>Mg(2+)</name>
        <dbReference type="ChEBI" id="CHEBI:18420"/>
    </ligand>
</feature>
<dbReference type="GO" id="GO:0070971">
    <property type="term" value="C:endoplasmic reticulum exit site"/>
    <property type="evidence" value="ECO:0000318"/>
    <property type="project" value="GO_Central"/>
</dbReference>
<feature type="binding site" evidence="15">
    <location>
        <position position="129"/>
    </location>
    <ligand>
        <name>GTP</name>
        <dbReference type="ChEBI" id="CHEBI:37565"/>
    </ligand>
</feature>
<keyword evidence="5 15" id="KW-0547">Nucleotide-binding</keyword>
<dbReference type="PANTHER" id="PTHR45684">
    <property type="entry name" value="RE74312P"/>
    <property type="match status" value="1"/>
</dbReference>
<feature type="binding site" evidence="16">
    <location>
        <begin position="27"/>
        <end position="34"/>
    </location>
    <ligand>
        <name>GTP</name>
        <dbReference type="ChEBI" id="CHEBI:37565"/>
    </ligand>
</feature>
<dbReference type="EMBL" id="KK198753">
    <property type="protein sequence ID" value="KCW87927.1"/>
    <property type="molecule type" value="Genomic_DNA"/>
</dbReference>
<comment type="function">
    <text evidence="13">Small GTPase that cycles between an active GTP-bound and an inactive GDP-bound state and mainly functions in vesicle-mediated endoplasmic reticulum (ER) to Golgi transport. The active GTP-bound form inserts into the endoplasmic reticulum membrane where it recruits the remainder of the coat protein complex II/COPII. The coat protein complex II assembling and polymerizing on endoplasmic reticulum membrane is responsible for both the sorting of cargos and the deformation and budding of membranes into vesicles destined to the Golgi.</text>
</comment>
<feature type="binding site" evidence="15">
    <location>
        <position position="33"/>
    </location>
    <ligand>
        <name>GTP</name>
        <dbReference type="ChEBI" id="CHEBI:37565"/>
    </ligand>
</feature>
<gene>
    <name evidence="19" type="ORF">EUGRSUZ_A00325</name>
</gene>